<reference evidence="2" key="2">
    <citation type="journal article" date="2015" name="Data Brief">
        <title>Shoot transcriptome of the giant reed, Arundo donax.</title>
        <authorList>
            <person name="Barrero R.A."/>
            <person name="Guerrero F.D."/>
            <person name="Moolhuijzen P."/>
            <person name="Goolsby J.A."/>
            <person name="Tidwell J."/>
            <person name="Bellgard S.E."/>
            <person name="Bellgard M.I."/>
        </authorList>
    </citation>
    <scope>NUCLEOTIDE SEQUENCE</scope>
    <source>
        <tissue evidence="2">Shoot tissue taken approximately 20 cm above the soil surface</tissue>
    </source>
</reference>
<feature type="compositionally biased region" description="Low complexity" evidence="1">
    <location>
        <begin position="30"/>
        <end position="43"/>
    </location>
</feature>
<sequence length="72" mass="7638">MRPGPPSLRLTLFLAAEGKAPSLAEAKRPAGSALRRSAAAAAGDQMESPRESADRVAVCRRSWSLNCQNSRS</sequence>
<organism evidence="2">
    <name type="scientific">Arundo donax</name>
    <name type="common">Giant reed</name>
    <name type="synonym">Donax arundinaceus</name>
    <dbReference type="NCBI Taxonomy" id="35708"/>
    <lineage>
        <taxon>Eukaryota</taxon>
        <taxon>Viridiplantae</taxon>
        <taxon>Streptophyta</taxon>
        <taxon>Embryophyta</taxon>
        <taxon>Tracheophyta</taxon>
        <taxon>Spermatophyta</taxon>
        <taxon>Magnoliopsida</taxon>
        <taxon>Liliopsida</taxon>
        <taxon>Poales</taxon>
        <taxon>Poaceae</taxon>
        <taxon>PACMAD clade</taxon>
        <taxon>Arundinoideae</taxon>
        <taxon>Arundineae</taxon>
        <taxon>Arundo</taxon>
    </lineage>
</organism>
<evidence type="ECO:0000313" key="2">
    <source>
        <dbReference type="EMBL" id="JAE14037.1"/>
    </source>
</evidence>
<name>A0A0A9FP15_ARUDO</name>
<feature type="region of interest" description="Disordered" evidence="1">
    <location>
        <begin position="24"/>
        <end position="53"/>
    </location>
</feature>
<dbReference type="AlphaFoldDB" id="A0A0A9FP15"/>
<accession>A0A0A9FP15</accession>
<dbReference type="EMBL" id="GBRH01183859">
    <property type="protein sequence ID" value="JAE14037.1"/>
    <property type="molecule type" value="Transcribed_RNA"/>
</dbReference>
<proteinExistence type="predicted"/>
<evidence type="ECO:0000256" key="1">
    <source>
        <dbReference type="SAM" id="MobiDB-lite"/>
    </source>
</evidence>
<protein>
    <submittedName>
        <fullName evidence="2">Uncharacterized protein</fullName>
    </submittedName>
</protein>
<reference evidence="2" key="1">
    <citation type="submission" date="2014-09" db="EMBL/GenBank/DDBJ databases">
        <authorList>
            <person name="Magalhaes I.L.F."/>
            <person name="Oliveira U."/>
            <person name="Santos F.R."/>
            <person name="Vidigal T.H.D.A."/>
            <person name="Brescovit A.D."/>
            <person name="Santos A.J."/>
        </authorList>
    </citation>
    <scope>NUCLEOTIDE SEQUENCE</scope>
    <source>
        <tissue evidence="2">Shoot tissue taken approximately 20 cm above the soil surface</tissue>
    </source>
</reference>